<dbReference type="GO" id="GO:0004361">
    <property type="term" value="F:glutaryl-CoA dehydrogenase activity"/>
    <property type="evidence" value="ECO:0007669"/>
    <property type="project" value="UniProtKB-EC"/>
</dbReference>
<comment type="similarity">
    <text evidence="2 11">Belongs to the acyl-CoA dehydrogenase family.</text>
</comment>
<dbReference type="GO" id="GO:0033539">
    <property type="term" value="P:fatty acid beta-oxidation using acyl-CoA dehydrogenase"/>
    <property type="evidence" value="ECO:0007669"/>
    <property type="project" value="TreeGrafter"/>
</dbReference>
<evidence type="ECO:0000256" key="1">
    <source>
        <dbReference type="ARBA" id="ARBA00001974"/>
    </source>
</evidence>
<dbReference type="GO" id="GO:0050660">
    <property type="term" value="F:flavin adenine dinucleotide binding"/>
    <property type="evidence" value="ECO:0007669"/>
    <property type="project" value="InterPro"/>
</dbReference>
<gene>
    <name evidence="15" type="ORF">BA177_00680</name>
</gene>
<dbReference type="InterPro" id="IPR013786">
    <property type="entry name" value="AcylCoA_DH/ox_N"/>
</dbReference>
<evidence type="ECO:0000256" key="5">
    <source>
        <dbReference type="ARBA" id="ARBA00022946"/>
    </source>
</evidence>
<evidence type="ECO:0000313" key="15">
    <source>
        <dbReference type="EMBL" id="ANO52887.1"/>
    </source>
</evidence>
<dbReference type="SUPFAM" id="SSF56645">
    <property type="entry name" value="Acyl-CoA dehydrogenase NM domain-like"/>
    <property type="match status" value="1"/>
</dbReference>
<evidence type="ECO:0000259" key="13">
    <source>
        <dbReference type="Pfam" id="PF02770"/>
    </source>
</evidence>
<evidence type="ECO:0000313" key="16">
    <source>
        <dbReference type="Proteomes" id="UP000092695"/>
    </source>
</evidence>
<keyword evidence="16" id="KW-1185">Reference proteome</keyword>
<evidence type="ECO:0000259" key="14">
    <source>
        <dbReference type="Pfam" id="PF02771"/>
    </source>
</evidence>
<dbReference type="PANTHER" id="PTHR42807">
    <property type="entry name" value="GLUTARYL-COA DEHYDROGENASE, MITOCHONDRIAL"/>
    <property type="match status" value="1"/>
</dbReference>
<comment type="catalytic activity">
    <reaction evidence="10">
        <text>glutaryl-CoA + oxidized [electron-transfer flavoprotein] + 2 H(+) = (2E)-butenoyl-CoA + reduced [electron-transfer flavoprotein] + CO2</text>
        <dbReference type="Rhea" id="RHEA:13389"/>
        <dbReference type="Rhea" id="RHEA-COMP:10685"/>
        <dbReference type="Rhea" id="RHEA-COMP:10686"/>
        <dbReference type="ChEBI" id="CHEBI:15378"/>
        <dbReference type="ChEBI" id="CHEBI:16526"/>
        <dbReference type="ChEBI" id="CHEBI:57332"/>
        <dbReference type="ChEBI" id="CHEBI:57378"/>
        <dbReference type="ChEBI" id="CHEBI:57692"/>
        <dbReference type="ChEBI" id="CHEBI:58307"/>
        <dbReference type="EC" id="1.3.8.6"/>
    </reaction>
</comment>
<evidence type="ECO:0000256" key="2">
    <source>
        <dbReference type="ARBA" id="ARBA00009347"/>
    </source>
</evidence>
<reference evidence="15 16" key="1">
    <citation type="submission" date="2016-06" db="EMBL/GenBank/DDBJ databases">
        <title>Complete genome sequence of a deep-branching marine Gamma Proteobacterium Woeseia oceani type strain XK5.</title>
        <authorList>
            <person name="Mu D."/>
            <person name="Du Z."/>
        </authorList>
    </citation>
    <scope>NUCLEOTIDE SEQUENCE [LARGE SCALE GENOMIC DNA]</scope>
    <source>
        <strain evidence="15 16">XK5</strain>
    </source>
</reference>
<dbReference type="InterPro" id="IPR009100">
    <property type="entry name" value="AcylCoA_DH/oxidase_NM_dom_sf"/>
</dbReference>
<evidence type="ECO:0000256" key="8">
    <source>
        <dbReference type="ARBA" id="ARBA00037927"/>
    </source>
</evidence>
<dbReference type="InterPro" id="IPR037069">
    <property type="entry name" value="AcylCoA_DH/ox_N_sf"/>
</dbReference>
<sequence length="394" mass="43152">MKSSGSNKKSLNPLDLFDIRSQLSEEEQMVQDSVARFVDDKVLPVIRDAFEHHYFPKEFVPAVAELGLLGSSIEGYDCAGLNSVSYGLICQELERGDSGLRSFVSVQSSLVMYPIDAYGSEEQKQRWLPAMARGEAIGCFGLTEPHGGSDPSNMKTHAKRDGDDWLLNGAKMWITNATVADAAVVWAMTDEGVRGFIVEKDMPGFTAQEIENKFSLRASVTGALFLDNVRVPNSSVLPGVVGLKGPLSCLTQARYGITWGVIGAAQACLDEVLKYTQDRVLFDKPLSHNQLIQHRLADMSRRITTAQLLSLQLGRIKDRGELNPTQVSLAKWNNCRAALDIARDARDMLGGAGISAEFCPVRHMLNLESVITYEGTESVHQLVVGKELTGVNAF</sequence>
<feature type="domain" description="Acyl-CoA dehydrogenase/oxidase N-terminal" evidence="14">
    <location>
        <begin position="24"/>
        <end position="135"/>
    </location>
</feature>
<proteinExistence type="inferred from homology"/>
<evidence type="ECO:0000256" key="9">
    <source>
        <dbReference type="ARBA" id="ARBA00039033"/>
    </source>
</evidence>
<name>A0A193LK49_9GAMM</name>
<dbReference type="SUPFAM" id="SSF47203">
    <property type="entry name" value="Acyl-CoA dehydrogenase C-terminal domain-like"/>
    <property type="match status" value="1"/>
</dbReference>
<evidence type="ECO:0000256" key="10">
    <source>
        <dbReference type="ARBA" id="ARBA00049493"/>
    </source>
</evidence>
<dbReference type="GO" id="GO:0046949">
    <property type="term" value="P:fatty-acyl-CoA biosynthetic process"/>
    <property type="evidence" value="ECO:0007669"/>
    <property type="project" value="TreeGrafter"/>
</dbReference>
<comment type="pathway">
    <text evidence="7">Amino-acid metabolism; lysine degradation.</text>
</comment>
<protein>
    <recommendedName>
        <fullName evidence="9">glutaryl-CoA dehydrogenase (ETF)</fullName>
        <ecNumber evidence="9">1.3.8.6</ecNumber>
    </recommendedName>
</protein>
<dbReference type="Gene3D" id="1.10.540.10">
    <property type="entry name" value="Acyl-CoA dehydrogenase/oxidase, N-terminal domain"/>
    <property type="match status" value="1"/>
</dbReference>
<dbReference type="EC" id="1.3.8.6" evidence="9"/>
<dbReference type="PANTHER" id="PTHR42807:SF1">
    <property type="entry name" value="GLUTARYL-COA DEHYDROGENASE, MITOCHONDRIAL"/>
    <property type="match status" value="1"/>
</dbReference>
<dbReference type="InterPro" id="IPR046373">
    <property type="entry name" value="Acyl-CoA_Oxase/DH_mid-dom_sf"/>
</dbReference>
<dbReference type="InterPro" id="IPR006091">
    <property type="entry name" value="Acyl-CoA_Oxase/DH_mid-dom"/>
</dbReference>
<dbReference type="InterPro" id="IPR009075">
    <property type="entry name" value="AcylCo_DH/oxidase_C"/>
</dbReference>
<evidence type="ECO:0000256" key="6">
    <source>
        <dbReference type="ARBA" id="ARBA00023002"/>
    </source>
</evidence>
<dbReference type="AlphaFoldDB" id="A0A193LK49"/>
<keyword evidence="5" id="KW-0809">Transit peptide</keyword>
<keyword evidence="3 11" id="KW-0285">Flavoprotein</keyword>
<keyword evidence="6 11" id="KW-0560">Oxidoreductase</keyword>
<dbReference type="GO" id="GO:0000062">
    <property type="term" value="F:fatty-acyl-CoA binding"/>
    <property type="evidence" value="ECO:0007669"/>
    <property type="project" value="TreeGrafter"/>
</dbReference>
<dbReference type="FunFam" id="2.40.110.10:FF:000002">
    <property type="entry name" value="Acyl-CoA dehydrogenase fadE12"/>
    <property type="match status" value="1"/>
</dbReference>
<dbReference type="Gene3D" id="1.20.140.10">
    <property type="entry name" value="Butyryl-CoA Dehydrogenase, subunit A, domain 3"/>
    <property type="match status" value="1"/>
</dbReference>
<dbReference type="InterPro" id="IPR036250">
    <property type="entry name" value="AcylCo_DH-like_C"/>
</dbReference>
<dbReference type="PROSITE" id="PS00073">
    <property type="entry name" value="ACYL_COA_DH_2"/>
    <property type="match status" value="1"/>
</dbReference>
<dbReference type="FunFam" id="1.10.540.10:FF:000026">
    <property type="entry name" value="Acyl-CoA dehydrogenase medium chain"/>
    <property type="match status" value="1"/>
</dbReference>
<dbReference type="EMBL" id="CP016268">
    <property type="protein sequence ID" value="ANO52887.1"/>
    <property type="molecule type" value="Genomic_DNA"/>
</dbReference>
<dbReference type="KEGG" id="woc:BA177_00680"/>
<dbReference type="Pfam" id="PF02771">
    <property type="entry name" value="Acyl-CoA_dh_N"/>
    <property type="match status" value="1"/>
</dbReference>
<dbReference type="Proteomes" id="UP000092695">
    <property type="component" value="Chromosome"/>
</dbReference>
<organism evidence="15 16">
    <name type="scientific">Woeseia oceani</name>
    <dbReference type="NCBI Taxonomy" id="1548547"/>
    <lineage>
        <taxon>Bacteria</taxon>
        <taxon>Pseudomonadati</taxon>
        <taxon>Pseudomonadota</taxon>
        <taxon>Gammaproteobacteria</taxon>
        <taxon>Woeseiales</taxon>
        <taxon>Woeseiaceae</taxon>
        <taxon>Woeseia</taxon>
    </lineage>
</organism>
<dbReference type="Pfam" id="PF02770">
    <property type="entry name" value="Acyl-CoA_dh_M"/>
    <property type="match status" value="1"/>
</dbReference>
<dbReference type="InterPro" id="IPR052033">
    <property type="entry name" value="Glutaryl-CoA_DH_mitochondrial"/>
</dbReference>
<dbReference type="InterPro" id="IPR006089">
    <property type="entry name" value="Acyl-CoA_DH_CS"/>
</dbReference>
<evidence type="ECO:0000259" key="12">
    <source>
        <dbReference type="Pfam" id="PF00441"/>
    </source>
</evidence>
<comment type="cofactor">
    <cofactor evidence="1 11">
        <name>FAD</name>
        <dbReference type="ChEBI" id="CHEBI:57692"/>
    </cofactor>
</comment>
<evidence type="ECO:0000256" key="11">
    <source>
        <dbReference type="RuleBase" id="RU362125"/>
    </source>
</evidence>
<dbReference type="Pfam" id="PF00441">
    <property type="entry name" value="Acyl-CoA_dh_1"/>
    <property type="match status" value="1"/>
</dbReference>
<keyword evidence="4 11" id="KW-0274">FAD</keyword>
<feature type="domain" description="Acyl-CoA oxidase/dehydrogenase middle" evidence="13">
    <location>
        <begin position="139"/>
        <end position="229"/>
    </location>
</feature>
<evidence type="ECO:0000256" key="7">
    <source>
        <dbReference type="ARBA" id="ARBA00037899"/>
    </source>
</evidence>
<dbReference type="Gene3D" id="2.40.110.10">
    <property type="entry name" value="Butyryl-CoA Dehydrogenase, subunit A, domain 2"/>
    <property type="match status" value="1"/>
</dbReference>
<evidence type="ECO:0000256" key="3">
    <source>
        <dbReference type="ARBA" id="ARBA00022630"/>
    </source>
</evidence>
<accession>A0A193LK49</accession>
<feature type="domain" description="Acyl-CoA dehydrogenase/oxidase C-terminal" evidence="12">
    <location>
        <begin position="243"/>
        <end position="388"/>
    </location>
</feature>
<evidence type="ECO:0000256" key="4">
    <source>
        <dbReference type="ARBA" id="ARBA00022827"/>
    </source>
</evidence>
<dbReference type="STRING" id="1548547.BA177_00680"/>
<comment type="pathway">
    <text evidence="8">Amino-acid metabolism; tryptophan metabolism.</text>
</comment>